<keyword evidence="2" id="KW-0813">Transport</keyword>
<dbReference type="PaxDb" id="29760-VIT_12s0028g03700.t01"/>
<feature type="transmembrane region" description="Helical" evidence="12">
    <location>
        <begin position="157"/>
        <end position="177"/>
    </location>
</feature>
<accession>F6H5D1</accession>
<evidence type="ECO:0000256" key="3">
    <source>
        <dbReference type="ARBA" id="ARBA00022568"/>
    </source>
</evidence>
<keyword evidence="9" id="KW-0406">Ion transport</keyword>
<evidence type="ECO:0000259" key="13">
    <source>
        <dbReference type="Pfam" id="PF00520"/>
    </source>
</evidence>
<dbReference type="FunFam" id="1.10.287.70:FF:000094">
    <property type="entry name" value="Two pore calcium channel protein 1"/>
    <property type="match status" value="1"/>
</dbReference>
<keyword evidence="8 12" id="KW-1133">Transmembrane helix</keyword>
<reference evidence="15" key="1">
    <citation type="journal article" date="2007" name="Nature">
        <title>The grapevine genome sequence suggests ancestral hexaploidization in major angiosperm phyla.</title>
        <authorList>
            <consortium name="The French-Italian Public Consortium for Grapevine Genome Characterization."/>
            <person name="Jaillon O."/>
            <person name="Aury J.-M."/>
            <person name="Noel B."/>
            <person name="Policriti A."/>
            <person name="Clepet C."/>
            <person name="Casagrande A."/>
            <person name="Choisne N."/>
            <person name="Aubourg S."/>
            <person name="Vitulo N."/>
            <person name="Jubin C."/>
            <person name="Vezzi A."/>
            <person name="Legeai F."/>
            <person name="Hugueney P."/>
            <person name="Dasilva C."/>
            <person name="Horner D."/>
            <person name="Mica E."/>
            <person name="Jublot D."/>
            <person name="Poulain J."/>
            <person name="Bruyere C."/>
            <person name="Billault A."/>
            <person name="Segurens B."/>
            <person name="Gouyvenoux M."/>
            <person name="Ugarte E."/>
            <person name="Cattonaro F."/>
            <person name="Anthouard V."/>
            <person name="Vico V."/>
            <person name="Del Fabbro C."/>
            <person name="Alaux M."/>
            <person name="Di Gaspero G."/>
            <person name="Dumas V."/>
            <person name="Felice N."/>
            <person name="Paillard S."/>
            <person name="Juman I."/>
            <person name="Moroldo M."/>
            <person name="Scalabrin S."/>
            <person name="Canaguier A."/>
            <person name="Le Clainche I."/>
            <person name="Malacrida G."/>
            <person name="Durand E."/>
            <person name="Pesole G."/>
            <person name="Laucou V."/>
            <person name="Chatelet P."/>
            <person name="Merdinoglu D."/>
            <person name="Delledonne M."/>
            <person name="Pezzotti M."/>
            <person name="Lecharny A."/>
            <person name="Scarpelli C."/>
            <person name="Artiguenave F."/>
            <person name="Pe M.E."/>
            <person name="Valle G."/>
            <person name="Morgante M."/>
            <person name="Caboche M."/>
            <person name="Adam-Blondon A.-F."/>
            <person name="Weissenbach J."/>
            <person name="Quetier F."/>
            <person name="Wincker P."/>
        </authorList>
    </citation>
    <scope>NUCLEOTIDE SEQUENCE [LARGE SCALE GENOMIC DNA]</scope>
    <source>
        <strain evidence="15">cv. Pinot noir / PN40024</strain>
    </source>
</reference>
<feature type="domain" description="Ion transport" evidence="13">
    <location>
        <begin position="130"/>
        <end position="317"/>
    </location>
</feature>
<evidence type="ECO:0000256" key="9">
    <source>
        <dbReference type="ARBA" id="ARBA00023065"/>
    </source>
</evidence>
<evidence type="ECO:0000256" key="8">
    <source>
        <dbReference type="ARBA" id="ARBA00022989"/>
    </source>
</evidence>
<dbReference type="InterPro" id="IPR044581">
    <property type="entry name" value="TPC1_plant"/>
</dbReference>
<keyword evidence="5 12" id="KW-0812">Transmembrane</keyword>
<dbReference type="Proteomes" id="UP000009183">
    <property type="component" value="Chromosome 12"/>
</dbReference>
<evidence type="ECO:0000256" key="7">
    <source>
        <dbReference type="ARBA" id="ARBA00022837"/>
    </source>
</evidence>
<dbReference type="GO" id="GO:0005245">
    <property type="term" value="F:voltage-gated calcium channel activity"/>
    <property type="evidence" value="ECO:0007669"/>
    <property type="project" value="InterPro"/>
</dbReference>
<keyword evidence="10 12" id="KW-0472">Membrane</keyword>
<evidence type="ECO:0000256" key="4">
    <source>
        <dbReference type="ARBA" id="ARBA00022673"/>
    </source>
</evidence>
<keyword evidence="3" id="KW-0109">Calcium transport</keyword>
<feature type="transmembrane region" description="Helical" evidence="12">
    <location>
        <begin position="67"/>
        <end position="91"/>
    </location>
</feature>
<dbReference type="STRING" id="29760.F6H5D1"/>
<dbReference type="GO" id="GO:0016020">
    <property type="term" value="C:membrane"/>
    <property type="evidence" value="ECO:0007669"/>
    <property type="project" value="UniProtKB-SubCell"/>
</dbReference>
<dbReference type="ExpressionAtlas" id="F6H5D1">
    <property type="expression patterns" value="baseline and differential"/>
</dbReference>
<gene>
    <name evidence="14" type="ordered locus">VIT_12s0028g03700</name>
</gene>
<feature type="transmembrane region" description="Helical" evidence="12">
    <location>
        <begin position="251"/>
        <end position="272"/>
    </location>
</feature>
<comment type="subcellular location">
    <subcellularLocation>
        <location evidence="1">Membrane</location>
        <topology evidence="1">Multi-pass membrane protein</topology>
    </subcellularLocation>
</comment>
<evidence type="ECO:0000256" key="12">
    <source>
        <dbReference type="SAM" id="Phobius"/>
    </source>
</evidence>
<keyword evidence="11" id="KW-0407">Ion channel</keyword>
<dbReference type="PANTHER" id="PTHR46988:SF2">
    <property type="entry name" value="TWO PORE CALCIUM CHANNEL PROTEIN 1"/>
    <property type="match status" value="1"/>
</dbReference>
<dbReference type="InParanoid" id="F6H5D1"/>
<evidence type="ECO:0000256" key="11">
    <source>
        <dbReference type="ARBA" id="ARBA00023303"/>
    </source>
</evidence>
<keyword evidence="7" id="KW-0106">Calcium</keyword>
<dbReference type="Gene3D" id="1.10.287.70">
    <property type="match status" value="1"/>
</dbReference>
<dbReference type="eggNOG" id="KOG2301">
    <property type="taxonomic scope" value="Eukaryota"/>
</dbReference>
<dbReference type="Pfam" id="PF00520">
    <property type="entry name" value="Ion_trans"/>
    <property type="match status" value="1"/>
</dbReference>
<keyword evidence="4" id="KW-0107">Calcium channel</keyword>
<evidence type="ECO:0000313" key="15">
    <source>
        <dbReference type="Proteomes" id="UP000009183"/>
    </source>
</evidence>
<evidence type="ECO:0000256" key="6">
    <source>
        <dbReference type="ARBA" id="ARBA00022737"/>
    </source>
</evidence>
<evidence type="ECO:0000256" key="10">
    <source>
        <dbReference type="ARBA" id="ARBA00023136"/>
    </source>
</evidence>
<protein>
    <recommendedName>
        <fullName evidence="13">Ion transport domain-containing protein</fullName>
    </recommendedName>
</protein>
<keyword evidence="6" id="KW-0677">Repeat</keyword>
<dbReference type="AlphaFoldDB" id="F6H5D1"/>
<keyword evidence="15" id="KW-1185">Reference proteome</keyword>
<dbReference type="PANTHER" id="PTHR46988">
    <property type="entry name" value="TWO PORE CALCIUM CHANNEL PROTEIN 1"/>
    <property type="match status" value="1"/>
</dbReference>
<name>F6H5D1_VITVI</name>
<evidence type="ECO:0000256" key="2">
    <source>
        <dbReference type="ARBA" id="ARBA00022448"/>
    </source>
</evidence>
<evidence type="ECO:0000256" key="5">
    <source>
        <dbReference type="ARBA" id="ARBA00022692"/>
    </source>
</evidence>
<proteinExistence type="predicted"/>
<evidence type="ECO:0000313" key="14">
    <source>
        <dbReference type="EMBL" id="CCB47281.1"/>
    </source>
</evidence>
<organism evidence="14 15">
    <name type="scientific">Vitis vinifera</name>
    <name type="common">Grape</name>
    <dbReference type="NCBI Taxonomy" id="29760"/>
    <lineage>
        <taxon>Eukaryota</taxon>
        <taxon>Viridiplantae</taxon>
        <taxon>Streptophyta</taxon>
        <taxon>Embryophyta</taxon>
        <taxon>Tracheophyta</taxon>
        <taxon>Spermatophyta</taxon>
        <taxon>Magnoliopsida</taxon>
        <taxon>eudicotyledons</taxon>
        <taxon>Gunneridae</taxon>
        <taxon>Pentapetalae</taxon>
        <taxon>rosids</taxon>
        <taxon>Vitales</taxon>
        <taxon>Vitaceae</taxon>
        <taxon>Viteae</taxon>
        <taxon>Vitis</taxon>
    </lineage>
</organism>
<dbReference type="InterPro" id="IPR005821">
    <property type="entry name" value="Ion_trans_dom"/>
</dbReference>
<dbReference type="EMBL" id="FN595235">
    <property type="protein sequence ID" value="CCB47281.1"/>
    <property type="molecule type" value="Genomic_DNA"/>
</dbReference>
<sequence length="366" mass="42706">MDKPLLDGESSGGRRRGQTPVFHRRSDAIAYGSPYQKAAALVDLAEDGIGLPEQMLDQESFESAAKFYFIFIRFNFLWSLNLFALIVLNFLEKPLWCAKQTTYSCNDREYYFLGQLPYLTSVESLIYEGITLVIILLHTFFPISYEGSQIYWKNPLNRLKVILLSILVADLLVYVLYLSPLPFYYLPFRLAPYIRVILCILNIREVRATMVILAGMLGTYLNIMALGLLFLLFASWVAYVMFEDTQQGKTVFTSYLTTLYQMFILFTTSNNPDVWIPAYKVSRWYCLFFVLYMLLGVYFMTNLILAVIYDSFKNQLAKQVAEMDRMRRRILEKAFNLIDKSNLGFLKKEQCIHLFEELNKYRFCLA</sequence>
<evidence type="ECO:0000256" key="1">
    <source>
        <dbReference type="ARBA" id="ARBA00004141"/>
    </source>
</evidence>
<dbReference type="HOGENOM" id="CLU_667954_0_0_1"/>
<dbReference type="OrthoDB" id="416585at2759"/>
<feature type="transmembrane region" description="Helical" evidence="12">
    <location>
        <begin position="284"/>
        <end position="309"/>
    </location>
</feature>
<feature type="transmembrane region" description="Helical" evidence="12">
    <location>
        <begin position="210"/>
        <end position="239"/>
    </location>
</feature>